<comment type="function">
    <text evidence="7 8">Key enzyme in folate metabolism. Catalyzes an essential reaction for de novo glycine and purine synthesis, and for DNA precursor synthesis.</text>
</comment>
<dbReference type="GO" id="GO:0046655">
    <property type="term" value="P:folic acid metabolic process"/>
    <property type="evidence" value="ECO:0007669"/>
    <property type="project" value="TreeGrafter"/>
</dbReference>
<dbReference type="STRING" id="1121884.SAMN02745131_00378"/>
<accession>A0A1M4T8Y2</accession>
<dbReference type="Pfam" id="PF00186">
    <property type="entry name" value="DHFR_1"/>
    <property type="match status" value="1"/>
</dbReference>
<evidence type="ECO:0000256" key="2">
    <source>
        <dbReference type="ARBA" id="ARBA00009539"/>
    </source>
</evidence>
<dbReference type="UniPathway" id="UPA00077">
    <property type="reaction ID" value="UER00158"/>
</dbReference>
<keyword evidence="4 8" id="KW-0554">One-carbon metabolism</keyword>
<dbReference type="Proteomes" id="UP000184048">
    <property type="component" value="Unassembled WGS sequence"/>
</dbReference>
<protein>
    <recommendedName>
        <fullName evidence="3 8">Dihydrofolate reductase</fullName>
        <ecNumber evidence="3 8">1.5.1.3</ecNumber>
    </recommendedName>
</protein>
<comment type="catalytic activity">
    <reaction evidence="8">
        <text>(6S)-5,6,7,8-tetrahydrofolate + NADP(+) = 7,8-dihydrofolate + NADPH + H(+)</text>
        <dbReference type="Rhea" id="RHEA:15009"/>
        <dbReference type="ChEBI" id="CHEBI:15378"/>
        <dbReference type="ChEBI" id="CHEBI:57451"/>
        <dbReference type="ChEBI" id="CHEBI:57453"/>
        <dbReference type="ChEBI" id="CHEBI:57783"/>
        <dbReference type="ChEBI" id="CHEBI:58349"/>
        <dbReference type="EC" id="1.5.1.3"/>
    </reaction>
</comment>
<dbReference type="GO" id="GO:0005829">
    <property type="term" value="C:cytosol"/>
    <property type="evidence" value="ECO:0007669"/>
    <property type="project" value="TreeGrafter"/>
</dbReference>
<gene>
    <name evidence="11" type="ORF">SAMN02745131_00378</name>
</gene>
<name>A0A1M4T8Y2_9BACT</name>
<keyword evidence="6 8" id="KW-0560">Oxidoreductase</keyword>
<dbReference type="InterPro" id="IPR017925">
    <property type="entry name" value="DHFR_CS"/>
</dbReference>
<dbReference type="AlphaFoldDB" id="A0A1M4T8Y2"/>
<dbReference type="PROSITE" id="PS51330">
    <property type="entry name" value="DHFR_2"/>
    <property type="match status" value="1"/>
</dbReference>
<feature type="domain" description="DHFR" evidence="10">
    <location>
        <begin position="15"/>
        <end position="175"/>
    </location>
</feature>
<evidence type="ECO:0000256" key="4">
    <source>
        <dbReference type="ARBA" id="ARBA00022563"/>
    </source>
</evidence>
<evidence type="ECO:0000256" key="9">
    <source>
        <dbReference type="RuleBase" id="RU004474"/>
    </source>
</evidence>
<evidence type="ECO:0000313" key="12">
    <source>
        <dbReference type="Proteomes" id="UP000184048"/>
    </source>
</evidence>
<keyword evidence="5 8" id="KW-0521">NADP</keyword>
<evidence type="ECO:0000256" key="1">
    <source>
        <dbReference type="ARBA" id="ARBA00004903"/>
    </source>
</evidence>
<dbReference type="PIRSF" id="PIRSF000194">
    <property type="entry name" value="DHFR"/>
    <property type="match status" value="1"/>
</dbReference>
<dbReference type="InterPro" id="IPR001796">
    <property type="entry name" value="DHFR_dom"/>
</dbReference>
<dbReference type="PANTHER" id="PTHR48069:SF3">
    <property type="entry name" value="DIHYDROFOLATE REDUCTASE"/>
    <property type="match status" value="1"/>
</dbReference>
<dbReference type="Gene3D" id="3.40.430.10">
    <property type="entry name" value="Dihydrofolate Reductase, subunit A"/>
    <property type="match status" value="1"/>
</dbReference>
<organism evidence="11 12">
    <name type="scientific">Flavisolibacter ginsengisoli DSM 18119</name>
    <dbReference type="NCBI Taxonomy" id="1121884"/>
    <lineage>
        <taxon>Bacteria</taxon>
        <taxon>Pseudomonadati</taxon>
        <taxon>Bacteroidota</taxon>
        <taxon>Chitinophagia</taxon>
        <taxon>Chitinophagales</taxon>
        <taxon>Chitinophagaceae</taxon>
        <taxon>Flavisolibacter</taxon>
    </lineage>
</organism>
<evidence type="ECO:0000256" key="5">
    <source>
        <dbReference type="ARBA" id="ARBA00022857"/>
    </source>
</evidence>
<comment type="similarity">
    <text evidence="2 8 9">Belongs to the dihydrofolate reductase family.</text>
</comment>
<keyword evidence="12" id="KW-1185">Reference proteome</keyword>
<evidence type="ECO:0000259" key="10">
    <source>
        <dbReference type="PROSITE" id="PS51330"/>
    </source>
</evidence>
<dbReference type="InterPro" id="IPR024072">
    <property type="entry name" value="DHFR-like_dom_sf"/>
</dbReference>
<evidence type="ECO:0000313" key="11">
    <source>
        <dbReference type="EMBL" id="SHE40707.1"/>
    </source>
</evidence>
<dbReference type="PROSITE" id="PS00075">
    <property type="entry name" value="DHFR_1"/>
    <property type="match status" value="1"/>
</dbReference>
<sequence length="178" mass="20539">MERENGPDAGIDHIVVSLLVAADENNVIGKDNKLPWHLPNDLKYFKNQTWGMPILMGRKTFDSIGKPLQGRKSIVITRNKEWKHPDVDMVHSTKEAIAKAKEYGAKEIFVIGGAEIFNSSFDKAQRIYLTRVHHQFEGDVYFPALDANDWVLTHNRFCHADEKNAWSHTFQVWERKHS</sequence>
<dbReference type="RefSeq" id="WP_175545995.1">
    <property type="nucleotide sequence ID" value="NZ_FQUU01000001.1"/>
</dbReference>
<dbReference type="PANTHER" id="PTHR48069">
    <property type="entry name" value="DIHYDROFOLATE REDUCTASE"/>
    <property type="match status" value="1"/>
</dbReference>
<dbReference type="FunFam" id="3.40.430.10:FF:000001">
    <property type="entry name" value="Dihydrofolate reductase"/>
    <property type="match status" value="1"/>
</dbReference>
<dbReference type="CDD" id="cd00209">
    <property type="entry name" value="DHFR"/>
    <property type="match status" value="1"/>
</dbReference>
<dbReference type="PRINTS" id="PR00070">
    <property type="entry name" value="DHFR"/>
</dbReference>
<dbReference type="InterPro" id="IPR012259">
    <property type="entry name" value="DHFR"/>
</dbReference>
<evidence type="ECO:0000256" key="3">
    <source>
        <dbReference type="ARBA" id="ARBA00012856"/>
    </source>
</evidence>
<reference evidence="11 12" key="1">
    <citation type="submission" date="2016-11" db="EMBL/GenBank/DDBJ databases">
        <authorList>
            <person name="Jaros S."/>
            <person name="Januszkiewicz K."/>
            <person name="Wedrychowicz H."/>
        </authorList>
    </citation>
    <scope>NUCLEOTIDE SEQUENCE [LARGE SCALE GENOMIC DNA]</scope>
    <source>
        <strain evidence="11 12">DSM 18119</strain>
    </source>
</reference>
<evidence type="ECO:0000256" key="7">
    <source>
        <dbReference type="ARBA" id="ARBA00025067"/>
    </source>
</evidence>
<dbReference type="GO" id="GO:0006730">
    <property type="term" value="P:one-carbon metabolic process"/>
    <property type="evidence" value="ECO:0007669"/>
    <property type="project" value="UniProtKB-KW"/>
</dbReference>
<dbReference type="EMBL" id="FQUU01000001">
    <property type="protein sequence ID" value="SHE40707.1"/>
    <property type="molecule type" value="Genomic_DNA"/>
</dbReference>
<dbReference type="SUPFAM" id="SSF53597">
    <property type="entry name" value="Dihydrofolate reductase-like"/>
    <property type="match status" value="1"/>
</dbReference>
<evidence type="ECO:0000256" key="6">
    <source>
        <dbReference type="ARBA" id="ARBA00023002"/>
    </source>
</evidence>
<evidence type="ECO:0000256" key="8">
    <source>
        <dbReference type="PIRNR" id="PIRNR000194"/>
    </source>
</evidence>
<dbReference type="GO" id="GO:0004146">
    <property type="term" value="F:dihydrofolate reductase activity"/>
    <property type="evidence" value="ECO:0007669"/>
    <property type="project" value="UniProtKB-EC"/>
</dbReference>
<comment type="pathway">
    <text evidence="1 8">Cofactor biosynthesis; tetrahydrofolate biosynthesis; 5,6,7,8-tetrahydrofolate from 7,8-dihydrofolate: step 1/1.</text>
</comment>
<dbReference type="EC" id="1.5.1.3" evidence="3 8"/>
<dbReference type="GO" id="GO:0046452">
    <property type="term" value="P:dihydrofolate metabolic process"/>
    <property type="evidence" value="ECO:0007669"/>
    <property type="project" value="TreeGrafter"/>
</dbReference>
<proteinExistence type="inferred from homology"/>
<dbReference type="GO" id="GO:0070401">
    <property type="term" value="F:NADP+ binding"/>
    <property type="evidence" value="ECO:0007669"/>
    <property type="project" value="UniProtKB-ARBA"/>
</dbReference>
<dbReference type="GO" id="GO:0046654">
    <property type="term" value="P:tetrahydrofolate biosynthetic process"/>
    <property type="evidence" value="ECO:0007669"/>
    <property type="project" value="UniProtKB-UniPathway"/>
</dbReference>